<dbReference type="InterPro" id="IPR030678">
    <property type="entry name" value="Peptide/Ni-bd"/>
</dbReference>
<name>A0A4P6JHQ3_KTERU</name>
<dbReference type="PANTHER" id="PTHR30290:SF10">
    <property type="entry name" value="PERIPLASMIC OLIGOPEPTIDE-BINDING PROTEIN-RELATED"/>
    <property type="match status" value="1"/>
</dbReference>
<dbReference type="PANTHER" id="PTHR30290">
    <property type="entry name" value="PERIPLASMIC BINDING COMPONENT OF ABC TRANSPORTER"/>
    <property type="match status" value="1"/>
</dbReference>
<organism evidence="7 8">
    <name type="scientific">Ktedonosporobacter rubrisoli</name>
    <dbReference type="NCBI Taxonomy" id="2509675"/>
    <lineage>
        <taxon>Bacteria</taxon>
        <taxon>Bacillati</taxon>
        <taxon>Chloroflexota</taxon>
        <taxon>Ktedonobacteria</taxon>
        <taxon>Ktedonobacterales</taxon>
        <taxon>Ktedonosporobacteraceae</taxon>
        <taxon>Ktedonosporobacter</taxon>
    </lineage>
</organism>
<keyword evidence="8" id="KW-1185">Reference proteome</keyword>
<evidence type="ECO:0000256" key="1">
    <source>
        <dbReference type="ARBA" id="ARBA00004196"/>
    </source>
</evidence>
<dbReference type="GO" id="GO:1904680">
    <property type="term" value="F:peptide transmembrane transporter activity"/>
    <property type="evidence" value="ECO:0007669"/>
    <property type="project" value="TreeGrafter"/>
</dbReference>
<evidence type="ECO:0000313" key="7">
    <source>
        <dbReference type="EMBL" id="QBD74555.1"/>
    </source>
</evidence>
<dbReference type="Gene3D" id="3.10.105.10">
    <property type="entry name" value="Dipeptide-binding Protein, Domain 3"/>
    <property type="match status" value="1"/>
</dbReference>
<dbReference type="InterPro" id="IPR000914">
    <property type="entry name" value="SBP_5_dom"/>
</dbReference>
<feature type="domain" description="Solute-binding protein family 5" evidence="6">
    <location>
        <begin position="90"/>
        <end position="478"/>
    </location>
</feature>
<protein>
    <submittedName>
        <fullName evidence="7">Peptide ABC transporter substrate-binding protein</fullName>
    </submittedName>
</protein>
<feature type="signal peptide" evidence="5">
    <location>
        <begin position="1"/>
        <end position="21"/>
    </location>
</feature>
<dbReference type="CDD" id="cd08504">
    <property type="entry name" value="PBP2_OppA"/>
    <property type="match status" value="1"/>
</dbReference>
<dbReference type="Gene3D" id="3.90.76.10">
    <property type="entry name" value="Dipeptide-binding Protein, Domain 1"/>
    <property type="match status" value="1"/>
</dbReference>
<dbReference type="Gene3D" id="3.40.190.10">
    <property type="entry name" value="Periplasmic binding protein-like II"/>
    <property type="match status" value="1"/>
</dbReference>
<gene>
    <name evidence="7" type="ORF">EPA93_00520</name>
</gene>
<dbReference type="InterPro" id="IPR039424">
    <property type="entry name" value="SBP_5"/>
</dbReference>
<dbReference type="Pfam" id="PF00496">
    <property type="entry name" value="SBP_bac_5"/>
    <property type="match status" value="1"/>
</dbReference>
<dbReference type="OrthoDB" id="9783874at2"/>
<proteinExistence type="inferred from homology"/>
<dbReference type="GO" id="GO:0030313">
    <property type="term" value="C:cell envelope"/>
    <property type="evidence" value="ECO:0007669"/>
    <property type="project" value="UniProtKB-SubCell"/>
</dbReference>
<dbReference type="GO" id="GO:0015833">
    <property type="term" value="P:peptide transport"/>
    <property type="evidence" value="ECO:0007669"/>
    <property type="project" value="TreeGrafter"/>
</dbReference>
<sequence>MKLMQKSLLSLCLLCALLVAACGNDANSSQNTQHTKAPANKQVLSTVFAVGAGIPDFNTVDPALAYNIADVNAVSAIFTGLLTLDYNLRIHGQLAQSWDRSSDGLTWTFHLKPNLKFSDGTPLTSHDIAYSIDRALLPATKSTTALYYMGYIKNSDKLSNGAIKTIIGDSLLTPDDNTIKIVSSKPVPFFLETLTYPCAFTVEKRLIDAYGAQWTDHLTEGGSTGPFKVKRYIHNQEMDLIPDSNYYGAKPQLKELVYPFYKNEDTTYKDYMTDRLDDATIPLSNYSQDKTRKDFWKKPYLSIDYLAMNFSKKPFDNLHIRQAFALAINKTLLADKIWKGSYIATNHIIPEGQYGYYPNLSGPAGVKGPAGDPALAKKLLQQGMQEAGYSSINQIPQIALTYSSSGKQAFRDEMTALQQMWQQVLGVSVKLDDIDGNTLSSNTSNGVSANPYQFYAGHWAADYPDPQDWITIQFGKDAADNSMGFGQNNGANAASERALQQQMVTADLMQDSNARLATYNKIEQEIVDDIGWISIVQETQYGLRKPCVQGVRVNALQLTPPDDWGNVYISTDLPCANVTVS</sequence>
<dbReference type="EMBL" id="CP035758">
    <property type="protein sequence ID" value="QBD74555.1"/>
    <property type="molecule type" value="Genomic_DNA"/>
</dbReference>
<dbReference type="PIRSF" id="PIRSF002741">
    <property type="entry name" value="MppA"/>
    <property type="match status" value="1"/>
</dbReference>
<comment type="similarity">
    <text evidence="2">Belongs to the bacterial solute-binding protein 5 family.</text>
</comment>
<evidence type="ECO:0000313" key="8">
    <source>
        <dbReference type="Proteomes" id="UP000290365"/>
    </source>
</evidence>
<dbReference type="GO" id="GO:0042597">
    <property type="term" value="C:periplasmic space"/>
    <property type="evidence" value="ECO:0007669"/>
    <property type="project" value="UniProtKB-ARBA"/>
</dbReference>
<evidence type="ECO:0000256" key="5">
    <source>
        <dbReference type="SAM" id="SignalP"/>
    </source>
</evidence>
<evidence type="ECO:0000256" key="3">
    <source>
        <dbReference type="ARBA" id="ARBA00022448"/>
    </source>
</evidence>
<dbReference type="AlphaFoldDB" id="A0A4P6JHQ3"/>
<keyword evidence="3" id="KW-0813">Transport</keyword>
<evidence type="ECO:0000256" key="2">
    <source>
        <dbReference type="ARBA" id="ARBA00005695"/>
    </source>
</evidence>
<dbReference type="PROSITE" id="PS51257">
    <property type="entry name" value="PROKAR_LIPOPROTEIN"/>
    <property type="match status" value="1"/>
</dbReference>
<accession>A0A4P6JHQ3</accession>
<dbReference type="Proteomes" id="UP000290365">
    <property type="component" value="Chromosome"/>
</dbReference>
<keyword evidence="4 5" id="KW-0732">Signal</keyword>
<evidence type="ECO:0000259" key="6">
    <source>
        <dbReference type="Pfam" id="PF00496"/>
    </source>
</evidence>
<comment type="subcellular location">
    <subcellularLocation>
        <location evidence="1">Cell envelope</location>
    </subcellularLocation>
</comment>
<evidence type="ECO:0000256" key="4">
    <source>
        <dbReference type="ARBA" id="ARBA00022729"/>
    </source>
</evidence>
<dbReference type="GO" id="GO:0043190">
    <property type="term" value="C:ATP-binding cassette (ABC) transporter complex"/>
    <property type="evidence" value="ECO:0007669"/>
    <property type="project" value="InterPro"/>
</dbReference>
<dbReference type="RefSeq" id="WP_129885154.1">
    <property type="nucleotide sequence ID" value="NZ_CP035758.1"/>
</dbReference>
<dbReference type="KEGG" id="kbs:EPA93_00520"/>
<feature type="chain" id="PRO_5020508667" evidence="5">
    <location>
        <begin position="22"/>
        <end position="581"/>
    </location>
</feature>
<reference evidence="7 8" key="1">
    <citation type="submission" date="2019-01" db="EMBL/GenBank/DDBJ databases">
        <title>Ktedonosporobacter rubrisoli SCAWS-G2.</title>
        <authorList>
            <person name="Huang Y."/>
            <person name="Yan B."/>
        </authorList>
    </citation>
    <scope>NUCLEOTIDE SEQUENCE [LARGE SCALE GENOMIC DNA]</scope>
    <source>
        <strain evidence="7 8">SCAWS-G2</strain>
    </source>
</reference>
<dbReference type="SUPFAM" id="SSF53850">
    <property type="entry name" value="Periplasmic binding protein-like II"/>
    <property type="match status" value="1"/>
</dbReference>